<name>A0ABS3KS06_9PROT</name>
<comment type="caution">
    <text evidence="2">The sequence shown here is derived from an EMBL/GenBank/DDBJ whole genome shotgun (WGS) entry which is preliminary data.</text>
</comment>
<feature type="transmembrane region" description="Helical" evidence="1">
    <location>
        <begin position="20"/>
        <end position="47"/>
    </location>
</feature>
<dbReference type="RefSeq" id="WP_207416526.1">
    <property type="nucleotide sequence ID" value="NZ_CP061177.1"/>
</dbReference>
<keyword evidence="1" id="KW-0472">Membrane</keyword>
<keyword evidence="1" id="KW-0812">Transmembrane</keyword>
<reference evidence="2 3" key="1">
    <citation type="submission" date="2020-09" db="EMBL/GenBank/DDBJ databases">
        <title>Roseomonas.</title>
        <authorList>
            <person name="Zhu W."/>
        </authorList>
    </citation>
    <scope>NUCLEOTIDE SEQUENCE [LARGE SCALE GENOMIC DNA]</scope>
    <source>
        <strain evidence="2 3">573</strain>
    </source>
</reference>
<evidence type="ECO:0008006" key="4">
    <source>
        <dbReference type="Google" id="ProtNLM"/>
    </source>
</evidence>
<protein>
    <recommendedName>
        <fullName evidence="4">DUF2474 domain-containing protein</fullName>
    </recommendedName>
</protein>
<dbReference type="EMBL" id="JACTNG010000003">
    <property type="protein sequence ID" value="MBO1079086.1"/>
    <property type="molecule type" value="Genomic_DNA"/>
</dbReference>
<gene>
    <name evidence="2" type="ORF">IAI61_08590</name>
</gene>
<proteinExistence type="predicted"/>
<keyword evidence="1" id="KW-1133">Transmembrane helix</keyword>
<keyword evidence="3" id="KW-1185">Reference proteome</keyword>
<organism evidence="2 3">
    <name type="scientific">Roseomonas haemaphysalidis</name>
    <dbReference type="NCBI Taxonomy" id="2768162"/>
    <lineage>
        <taxon>Bacteria</taxon>
        <taxon>Pseudomonadati</taxon>
        <taxon>Pseudomonadota</taxon>
        <taxon>Alphaproteobacteria</taxon>
        <taxon>Acetobacterales</taxon>
        <taxon>Roseomonadaceae</taxon>
        <taxon>Roseomonas</taxon>
    </lineage>
</organism>
<evidence type="ECO:0000313" key="3">
    <source>
        <dbReference type="Proteomes" id="UP001518989"/>
    </source>
</evidence>
<evidence type="ECO:0000313" key="2">
    <source>
        <dbReference type="EMBL" id="MBO1079086.1"/>
    </source>
</evidence>
<accession>A0ABS3KS06</accession>
<evidence type="ECO:0000256" key="1">
    <source>
        <dbReference type="SAM" id="Phobius"/>
    </source>
</evidence>
<sequence length="48" mass="5274">MLPDGRDDDPGDDPATPRWSWPAAALAILLASLLGWTAFAALLRWLLR</sequence>
<dbReference type="Proteomes" id="UP001518989">
    <property type="component" value="Unassembled WGS sequence"/>
</dbReference>